<keyword evidence="3" id="KW-1185">Reference proteome</keyword>
<organism evidence="2 3">
    <name type="scientific">Monilinia laxa</name>
    <name type="common">Brown rot fungus</name>
    <name type="synonym">Sclerotinia laxa</name>
    <dbReference type="NCBI Taxonomy" id="61186"/>
    <lineage>
        <taxon>Eukaryota</taxon>
        <taxon>Fungi</taxon>
        <taxon>Dikarya</taxon>
        <taxon>Ascomycota</taxon>
        <taxon>Pezizomycotina</taxon>
        <taxon>Leotiomycetes</taxon>
        <taxon>Helotiales</taxon>
        <taxon>Sclerotiniaceae</taxon>
        <taxon>Monilinia</taxon>
    </lineage>
</organism>
<dbReference type="EMBL" id="VIGI01000001">
    <property type="protein sequence ID" value="KAB8304573.1"/>
    <property type="molecule type" value="Genomic_DNA"/>
</dbReference>
<feature type="signal peptide" evidence="1">
    <location>
        <begin position="1"/>
        <end position="20"/>
    </location>
</feature>
<sequence>MVRLSAIAMFVIASALSVQACTYCQCEFNTGAHCCVYFDAEIGNLDCASICANAHRADGTDANGVPGTACNAGGKMALKSTLVEGTTKNGSCNVMTQGFAYSLMAGNLHEWAQDGWMAVM</sequence>
<accession>A0A5N6KLA6</accession>
<comment type="caution">
    <text evidence="2">The sequence shown here is derived from an EMBL/GenBank/DDBJ whole genome shotgun (WGS) entry which is preliminary data.</text>
</comment>
<protein>
    <submittedName>
        <fullName evidence="2">Uncharacterized protein</fullName>
    </submittedName>
</protein>
<evidence type="ECO:0000256" key="1">
    <source>
        <dbReference type="SAM" id="SignalP"/>
    </source>
</evidence>
<reference evidence="2 3" key="1">
    <citation type="submission" date="2019-06" db="EMBL/GenBank/DDBJ databases">
        <title>Genome Sequence of the Brown Rot Fungal Pathogen Monilinia laxa.</title>
        <authorList>
            <person name="De Miccolis Angelini R.M."/>
            <person name="Landi L."/>
            <person name="Abate D."/>
            <person name="Pollastro S."/>
            <person name="Romanazzi G."/>
            <person name="Faretra F."/>
        </authorList>
    </citation>
    <scope>NUCLEOTIDE SEQUENCE [LARGE SCALE GENOMIC DNA]</scope>
    <source>
        <strain evidence="2 3">Mlax316</strain>
    </source>
</reference>
<gene>
    <name evidence="2" type="ORF">EYC80_003952</name>
</gene>
<feature type="chain" id="PRO_5024877296" evidence="1">
    <location>
        <begin position="21"/>
        <end position="120"/>
    </location>
</feature>
<keyword evidence="1" id="KW-0732">Signal</keyword>
<dbReference type="PROSITE" id="PS51257">
    <property type="entry name" value="PROKAR_LIPOPROTEIN"/>
    <property type="match status" value="1"/>
</dbReference>
<evidence type="ECO:0000313" key="2">
    <source>
        <dbReference type="EMBL" id="KAB8304573.1"/>
    </source>
</evidence>
<proteinExistence type="predicted"/>
<dbReference type="AlphaFoldDB" id="A0A5N6KLA6"/>
<dbReference type="Proteomes" id="UP000326757">
    <property type="component" value="Unassembled WGS sequence"/>
</dbReference>
<name>A0A5N6KLA6_MONLA</name>
<dbReference type="OrthoDB" id="2818448at2759"/>
<evidence type="ECO:0000313" key="3">
    <source>
        <dbReference type="Proteomes" id="UP000326757"/>
    </source>
</evidence>